<evidence type="ECO:0000313" key="2">
    <source>
        <dbReference type="Proteomes" id="UP001152799"/>
    </source>
</evidence>
<dbReference type="AlphaFoldDB" id="A0A9N9MKT4"/>
<evidence type="ECO:0000313" key="1">
    <source>
        <dbReference type="EMBL" id="CAG9765741.1"/>
    </source>
</evidence>
<name>A0A9N9MKT4_9CUCU</name>
<dbReference type="EMBL" id="OU892279">
    <property type="protein sequence ID" value="CAG9765741.1"/>
    <property type="molecule type" value="Genomic_DNA"/>
</dbReference>
<proteinExistence type="predicted"/>
<sequence>MGRANNTIDKFGHQRVYHKHQFLRGAQGNGFKLTFDGHYDIEVKHLSNVAKPIADNDVSTQEFVLDKIRTFHQQMKYALDELLENRIKERFKNTDKKNG</sequence>
<keyword evidence="2" id="KW-1185">Reference proteome</keyword>
<organism evidence="1 2">
    <name type="scientific">Ceutorhynchus assimilis</name>
    <name type="common">cabbage seed weevil</name>
    <dbReference type="NCBI Taxonomy" id="467358"/>
    <lineage>
        <taxon>Eukaryota</taxon>
        <taxon>Metazoa</taxon>
        <taxon>Ecdysozoa</taxon>
        <taxon>Arthropoda</taxon>
        <taxon>Hexapoda</taxon>
        <taxon>Insecta</taxon>
        <taxon>Pterygota</taxon>
        <taxon>Neoptera</taxon>
        <taxon>Endopterygota</taxon>
        <taxon>Coleoptera</taxon>
        <taxon>Polyphaga</taxon>
        <taxon>Cucujiformia</taxon>
        <taxon>Curculionidae</taxon>
        <taxon>Ceutorhynchinae</taxon>
        <taxon>Ceutorhynchus</taxon>
    </lineage>
</organism>
<protein>
    <submittedName>
        <fullName evidence="1">Uncharacterized protein</fullName>
    </submittedName>
</protein>
<accession>A0A9N9MKT4</accession>
<dbReference type="OrthoDB" id="6781144at2759"/>
<reference evidence="1" key="1">
    <citation type="submission" date="2022-01" db="EMBL/GenBank/DDBJ databases">
        <authorList>
            <person name="King R."/>
        </authorList>
    </citation>
    <scope>NUCLEOTIDE SEQUENCE</scope>
</reference>
<gene>
    <name evidence="1" type="ORF">CEUTPL_LOCUS6344</name>
</gene>
<dbReference type="Proteomes" id="UP001152799">
    <property type="component" value="Chromosome 3"/>
</dbReference>